<evidence type="ECO:0000313" key="10">
    <source>
        <dbReference type="EMBL" id="RAR13388.1"/>
    </source>
</evidence>
<dbReference type="PROSITE" id="PS00463">
    <property type="entry name" value="ZN2_CY6_FUNGAL_1"/>
    <property type="match status" value="1"/>
</dbReference>
<evidence type="ECO:0000256" key="1">
    <source>
        <dbReference type="ARBA" id="ARBA00012027"/>
    </source>
</evidence>
<dbReference type="Pfam" id="PF13450">
    <property type="entry name" value="NAD_binding_8"/>
    <property type="match status" value="1"/>
</dbReference>
<dbReference type="InterPro" id="IPR013094">
    <property type="entry name" value="AB_hydrolase_3"/>
</dbReference>
<evidence type="ECO:0000256" key="5">
    <source>
        <dbReference type="ARBA" id="ARBA00023098"/>
    </source>
</evidence>
<evidence type="ECO:0000256" key="7">
    <source>
        <dbReference type="SAM" id="MobiDB-lite"/>
    </source>
</evidence>
<dbReference type="Pfam" id="PF08031">
    <property type="entry name" value="BBE"/>
    <property type="match status" value="1"/>
</dbReference>
<keyword evidence="3 10" id="KW-0378">Hydrolase</keyword>
<name>A0A364N7T1_STELY</name>
<dbReference type="GO" id="GO:0000981">
    <property type="term" value="F:DNA-binding transcription factor activity, RNA polymerase II-specific"/>
    <property type="evidence" value="ECO:0007669"/>
    <property type="project" value="InterPro"/>
</dbReference>
<dbReference type="SUPFAM" id="SSF51905">
    <property type="entry name" value="FAD/NAD(P)-binding domain"/>
    <property type="match status" value="1"/>
</dbReference>
<dbReference type="Gene3D" id="4.10.240.10">
    <property type="entry name" value="Zn(2)-C6 fungal-type DNA-binding domain"/>
    <property type="match status" value="1"/>
</dbReference>
<evidence type="ECO:0000256" key="4">
    <source>
        <dbReference type="ARBA" id="ARBA00022963"/>
    </source>
</evidence>
<dbReference type="GO" id="GO:0008270">
    <property type="term" value="F:zinc ion binding"/>
    <property type="evidence" value="ECO:0007669"/>
    <property type="project" value="InterPro"/>
</dbReference>
<dbReference type="SMART" id="SM00155">
    <property type="entry name" value="PLDc"/>
    <property type="match status" value="2"/>
</dbReference>
<comment type="caution">
    <text evidence="10">The sequence shown here is derived from an EMBL/GenBank/DDBJ whole genome shotgun (WGS) entry which is preliminary data.</text>
</comment>
<dbReference type="PRINTS" id="PR00420">
    <property type="entry name" value="RNGMNOXGNASE"/>
</dbReference>
<dbReference type="EC" id="3.1.4.4" evidence="1"/>
<dbReference type="GO" id="GO:0016491">
    <property type="term" value="F:oxidoreductase activity"/>
    <property type="evidence" value="ECO:0007669"/>
    <property type="project" value="InterPro"/>
</dbReference>
<gene>
    <name evidence="10" type="ORF">DDE83_003252</name>
</gene>
<dbReference type="GO" id="GO:0050660">
    <property type="term" value="F:flavin adenine dinucleotide binding"/>
    <property type="evidence" value="ECO:0007669"/>
    <property type="project" value="InterPro"/>
</dbReference>
<dbReference type="Proteomes" id="UP000249619">
    <property type="component" value="Unassembled WGS sequence"/>
</dbReference>
<accession>A0A364N7T1</accession>
<dbReference type="STRING" id="183478.A0A364N7T1"/>
<feature type="domain" description="PLD phosphodiesterase" evidence="8">
    <location>
        <begin position="629"/>
        <end position="656"/>
    </location>
</feature>
<sequence length="1895" mass="212164">MSKETKDKGLKKLFHPFNHRASEKIEEIEQKLEHTKLRGAHIKAVHIKHKIGKFTNIFNANHRHDEEHEKETDAKRSKIAENHRFNSFAPERDNNLVKWYVDGRDYFWAVAEALEKAQETIYIADWWLSPELFLKRPPFYNQQYRLDQVLKRRAEAGVKIYISVYKEVSAALTCNSQHTKKALMGLIKEGEPGYGNIKVMRHPDHNVFENASDMTFYWAHHEKFIVIDYAMAFIGGLDLCYGRWDEKQHPLSDAHPSGVQNQIFPGQDYNNNRIMDFQSVDDWKSNKLNKLEFGRMPWHDVAMGLIGPAIYDIAEHFVLRWNFVKREKYKRDERYDWLTMEGREGADEDLIGVQRPKFPVGEYVHHPITQLKSKNLEDRGTVHAQLVRSSGDWSMGIDPHEHSIQNAYCEIIRNAQHFVYIENQFFITATGKHDESPVHNQIGAAIVDAIVKAAKEERNFRIMIVIPAIPGFAGDLRDQAAAGTRAIMDYQFKSICRGDESIYGKVRAAGVDPEKYIFFFNLRSYDRINVTPELKELEKKSGMTYMEMETAEIDELEASPEEGGEEKRRIASEMRKKYMDEGEDLGKGDQGGVIDPDSIADDAMLTEKKPSEEGWAGEAEEEKKCYFQEELYIHAKLCIVDDKTVICGSSNINDRSQLGFHDSELSIVLQDTDEIDTQLDGKPYKAARLAHELRSSLWREHLGLLPPQSLNAVDDPNAQPPGKDSPNDAMPGPEADFVSDPLCPKLWDEWCARASTNTEIFRNLFHADPDDNILTFDDYDSFTPNPQTDKDHKQGHLYTLDMPVAEVRKELDRVKGHLVWMQLKFLEKADMAERGLQVNTFTETSWFYYASGIPTSLTTPIMSQQKAQHDQLQQRRRRTHRKSRQGCEECKLRHIKCDENRPHCTNCTVSERTCIFPRIKSPQPDLATRSRRSSRKASHAASSSSQEPQTAPSLGNFTVMHMVLLHHAETCMTEYMELPSPARTIIDIAIGSSSSAPFLLDQVLALAALHLSTKHVSDSALYHQQATELQTRALHSFNQSKGDISSSNCMPPFLFASLVGFHILRDTLCGPHDSLSSFTEAFVSYLYLHRGVRTFICGDAWDRILKSNLGPLLFIDEASRRVEELDNPGTETNRLKAFLDSYETGSQAVDACQGALKCVQWMLDIASLDPTDDVLGIHATMAWPLVVPPEYIEALHQRRPEAFAVLAFYAVALHRIQCCPTRNDGALIQTNPVASSCYPRSSFTSQVTCDDMNDNWHLSSFHTDQPESIGHLYWANILDAAAKVGRTAVNGQDPTVVLGGFIGSGGPGLYGVVVEYITHTYPVPKSAVLSTLSINMRRAYLHVLSTGASIDTSGALSPQAALEVAGKRTEENEEGVWRERAPGSRAYINEAKPFNGAFKKEFYGSSYERLVGLERKFDPKVSLPQSPTSFAPLIEDLARQSSAAIVFPCYTLAPEKQYPFQFEQVYSVLKYLVCNGREHGLCVEGVVLAGDSAGDTHTKLPSYTTFHDAPFLPADTLAWMIDAFLPSKADRENGLTSPLSFLEDEVLARFPPTSVFLADVDPLVDEGRAFARRLQDAGVEVAVIAAEGQIHAFALVKPVRECATARAVVRLAAKKQRCVVAGYTGDNGNITETAGWCFTNLSCSPLMDAMTEDAAGDFHVAIVGAGIGGLALAMALHKKNLSFTLYEAAPEYSTVGAGIGFAPNGLAAMDAIEPTFRPRYEAISIGNAGPSAQNVFFEGLLLEKGLGVNEPWYGDSSWGHEGFNRKSAHRKALLDIMTSYIPPHTVQFNKHLLNIHQNQSNVTLIFSDTTTAHASLLIGADGIKSIVRSHVLYPLYPTQTDPVYANAYCYRGVIPISEAEEILGDLTHVAKFYFGVGRCGVTYRISGGEISRFQA</sequence>
<keyword evidence="4" id="KW-0442">Lipid degradation</keyword>
<dbReference type="Gene3D" id="3.50.50.60">
    <property type="entry name" value="FAD/NAD(P)-binding domain"/>
    <property type="match status" value="1"/>
</dbReference>
<dbReference type="Gene3D" id="3.40.50.1820">
    <property type="entry name" value="alpha/beta hydrolase"/>
    <property type="match status" value="2"/>
</dbReference>
<dbReference type="PANTHER" id="PTHR18896">
    <property type="entry name" value="PHOSPHOLIPASE D"/>
    <property type="match status" value="1"/>
</dbReference>
<feature type="domain" description="PLD phosphodiesterase" evidence="8">
    <location>
        <begin position="216"/>
        <end position="243"/>
    </location>
</feature>
<dbReference type="Pfam" id="PF00614">
    <property type="entry name" value="PLDc"/>
    <property type="match status" value="1"/>
</dbReference>
<feature type="domain" description="Zn(2)-C6 fungal-type" evidence="9">
    <location>
        <begin position="886"/>
        <end position="916"/>
    </location>
</feature>
<dbReference type="InterPro" id="IPR036864">
    <property type="entry name" value="Zn2-C6_fun-type_DNA-bd_sf"/>
</dbReference>
<dbReference type="CDD" id="cd09141">
    <property type="entry name" value="PLDc_vPLD1_2_yPLD_like_2"/>
    <property type="match status" value="1"/>
</dbReference>
<feature type="compositionally biased region" description="Basic residues" evidence="7">
    <location>
        <begin position="874"/>
        <end position="884"/>
    </location>
</feature>
<protein>
    <recommendedName>
        <fullName evidence="1">phospholipase D</fullName>
        <ecNumber evidence="1">3.1.4.4</ecNumber>
    </recommendedName>
</protein>
<dbReference type="InterPro" id="IPR001736">
    <property type="entry name" value="PLipase_D/transphosphatidylase"/>
</dbReference>
<evidence type="ECO:0000256" key="6">
    <source>
        <dbReference type="ARBA" id="ARBA00023242"/>
    </source>
</evidence>
<dbReference type="PROSITE" id="PS50035">
    <property type="entry name" value="PLD"/>
    <property type="match status" value="2"/>
</dbReference>
<feature type="region of interest" description="Disordered" evidence="7">
    <location>
        <begin position="708"/>
        <end position="735"/>
    </location>
</feature>
<dbReference type="CDD" id="cd09138">
    <property type="entry name" value="PLDc_vPLD1_2_yPLD_like_1"/>
    <property type="match status" value="1"/>
</dbReference>
<evidence type="ECO:0000256" key="3">
    <source>
        <dbReference type="ARBA" id="ARBA00022801"/>
    </source>
</evidence>
<feature type="compositionally biased region" description="Basic residues" evidence="7">
    <location>
        <begin position="929"/>
        <end position="938"/>
    </location>
</feature>
<feature type="region of interest" description="Disordered" evidence="7">
    <location>
        <begin position="921"/>
        <end position="953"/>
    </location>
</feature>
<feature type="region of interest" description="Disordered" evidence="7">
    <location>
        <begin position="865"/>
        <end position="885"/>
    </location>
</feature>
<keyword evidence="2" id="KW-0677">Repeat</keyword>
<dbReference type="GO" id="GO:0009395">
    <property type="term" value="P:phospholipid catabolic process"/>
    <property type="evidence" value="ECO:0007669"/>
    <property type="project" value="TreeGrafter"/>
</dbReference>
<dbReference type="InterPro" id="IPR029058">
    <property type="entry name" value="AB_hydrolase_fold"/>
</dbReference>
<dbReference type="Gene3D" id="3.30.870.10">
    <property type="entry name" value="Endonuclease Chain A"/>
    <property type="match status" value="3"/>
</dbReference>
<evidence type="ECO:0000313" key="11">
    <source>
        <dbReference type="Proteomes" id="UP000249619"/>
    </source>
</evidence>
<dbReference type="InterPro" id="IPR001138">
    <property type="entry name" value="Zn2Cys6_DnaBD"/>
</dbReference>
<dbReference type="CDD" id="cd00067">
    <property type="entry name" value="GAL4"/>
    <property type="match status" value="1"/>
</dbReference>
<dbReference type="InterPro" id="IPR012951">
    <property type="entry name" value="BBE"/>
</dbReference>
<reference evidence="11" key="1">
    <citation type="submission" date="2018-05" db="EMBL/GenBank/DDBJ databases">
        <title>Draft genome sequence of Stemphylium lycopersici strain CIDEFI 213.</title>
        <authorList>
            <person name="Medina R."/>
            <person name="Franco M.E.E."/>
            <person name="Lucentini C.G."/>
            <person name="Saparrat M.C.N."/>
            <person name="Balatti P.A."/>
        </authorList>
    </citation>
    <scope>NUCLEOTIDE SEQUENCE [LARGE SCALE GENOMIC DNA]</scope>
    <source>
        <strain evidence="11">CIDEFI 213</strain>
    </source>
</reference>
<dbReference type="InterPro" id="IPR015679">
    <property type="entry name" value="PLipase_D_fam"/>
</dbReference>
<keyword evidence="6" id="KW-0539">Nucleus</keyword>
<evidence type="ECO:0000259" key="9">
    <source>
        <dbReference type="PROSITE" id="PS50048"/>
    </source>
</evidence>
<dbReference type="SUPFAM" id="SSF53474">
    <property type="entry name" value="alpha/beta-Hydrolases"/>
    <property type="match status" value="1"/>
</dbReference>
<dbReference type="Pfam" id="PF00172">
    <property type="entry name" value="Zn_clus"/>
    <property type="match status" value="1"/>
</dbReference>
<keyword evidence="11" id="KW-1185">Reference proteome</keyword>
<organism evidence="10 11">
    <name type="scientific">Stemphylium lycopersici</name>
    <name type="common">Tomato gray leaf spot disease fungus</name>
    <name type="synonym">Thyrospora lycopersici</name>
    <dbReference type="NCBI Taxonomy" id="183478"/>
    <lineage>
        <taxon>Eukaryota</taxon>
        <taxon>Fungi</taxon>
        <taxon>Dikarya</taxon>
        <taxon>Ascomycota</taxon>
        <taxon>Pezizomycotina</taxon>
        <taxon>Dothideomycetes</taxon>
        <taxon>Pleosporomycetidae</taxon>
        <taxon>Pleosporales</taxon>
        <taxon>Pleosporineae</taxon>
        <taxon>Pleosporaceae</taxon>
        <taxon>Stemphylium</taxon>
    </lineage>
</organism>
<keyword evidence="5" id="KW-0443">Lipid metabolism</keyword>
<proteinExistence type="predicted"/>
<evidence type="ECO:0000259" key="8">
    <source>
        <dbReference type="PROSITE" id="PS50035"/>
    </source>
</evidence>
<dbReference type="EMBL" id="QGDH01000036">
    <property type="protein sequence ID" value="RAR13388.1"/>
    <property type="molecule type" value="Genomic_DNA"/>
</dbReference>
<dbReference type="SUPFAM" id="SSF56024">
    <property type="entry name" value="Phospholipase D/nuclease"/>
    <property type="match status" value="2"/>
</dbReference>
<dbReference type="PANTHER" id="PTHR18896:SF128">
    <property type="entry name" value="PHOSPHOLIPASE"/>
    <property type="match status" value="1"/>
</dbReference>
<evidence type="ECO:0000256" key="2">
    <source>
        <dbReference type="ARBA" id="ARBA00022737"/>
    </source>
</evidence>
<dbReference type="SMART" id="SM00066">
    <property type="entry name" value="GAL4"/>
    <property type="match status" value="1"/>
</dbReference>
<dbReference type="Pfam" id="PF07859">
    <property type="entry name" value="Abhydrolase_3"/>
    <property type="match status" value="2"/>
</dbReference>
<dbReference type="InterPro" id="IPR036188">
    <property type="entry name" value="FAD/NAD-bd_sf"/>
</dbReference>
<dbReference type="PROSITE" id="PS50048">
    <property type="entry name" value="ZN2_CY6_FUNGAL_2"/>
    <property type="match status" value="1"/>
</dbReference>
<dbReference type="GO" id="GO:0004630">
    <property type="term" value="F:phospholipase D activity"/>
    <property type="evidence" value="ECO:0007669"/>
    <property type="project" value="UniProtKB-EC"/>
</dbReference>
<dbReference type="SUPFAM" id="SSF57701">
    <property type="entry name" value="Zn2/Cys6 DNA-binding domain"/>
    <property type="match status" value="1"/>
</dbReference>